<accession>C7QCH8</accession>
<dbReference type="InterPro" id="IPR000873">
    <property type="entry name" value="AMP-dep_synth/lig_dom"/>
</dbReference>
<dbReference type="InParanoid" id="C7QCH8"/>
<evidence type="ECO:0000313" key="3">
    <source>
        <dbReference type="EMBL" id="ACU76441.1"/>
    </source>
</evidence>
<evidence type="ECO:0000256" key="1">
    <source>
        <dbReference type="SAM" id="MobiDB-lite"/>
    </source>
</evidence>
<keyword evidence="4" id="KW-1185">Reference proteome</keyword>
<dbReference type="AlphaFoldDB" id="C7QCH8"/>
<evidence type="ECO:0000313" key="4">
    <source>
        <dbReference type="Proteomes" id="UP000000851"/>
    </source>
</evidence>
<keyword evidence="3" id="KW-0436">Ligase</keyword>
<feature type="compositionally biased region" description="Low complexity" evidence="1">
    <location>
        <begin position="289"/>
        <end position="298"/>
    </location>
</feature>
<name>C7QCH8_CATAD</name>
<dbReference type="Proteomes" id="UP000000851">
    <property type="component" value="Chromosome"/>
</dbReference>
<dbReference type="KEGG" id="cai:Caci_7617"/>
<gene>
    <name evidence="3" type="ordered locus">Caci_7617</name>
</gene>
<feature type="compositionally biased region" description="Gly residues" evidence="1">
    <location>
        <begin position="278"/>
        <end position="288"/>
    </location>
</feature>
<dbReference type="eggNOG" id="COG0318">
    <property type="taxonomic scope" value="Bacteria"/>
</dbReference>
<dbReference type="NCBIfam" id="TIGR03089">
    <property type="entry name" value="TIGR03089 family protein"/>
    <property type="match status" value="1"/>
</dbReference>
<reference evidence="3 4" key="1">
    <citation type="journal article" date="2009" name="Stand. Genomic Sci.">
        <title>Complete genome sequence of Catenulispora acidiphila type strain (ID 139908).</title>
        <authorList>
            <person name="Copeland A."/>
            <person name="Lapidus A."/>
            <person name="Glavina Del Rio T."/>
            <person name="Nolan M."/>
            <person name="Lucas S."/>
            <person name="Chen F."/>
            <person name="Tice H."/>
            <person name="Cheng J.F."/>
            <person name="Bruce D."/>
            <person name="Goodwin L."/>
            <person name="Pitluck S."/>
            <person name="Mikhailova N."/>
            <person name="Pati A."/>
            <person name="Ivanova N."/>
            <person name="Mavromatis K."/>
            <person name="Chen A."/>
            <person name="Palaniappan K."/>
            <person name="Chain P."/>
            <person name="Land M."/>
            <person name="Hauser L."/>
            <person name="Chang Y.J."/>
            <person name="Jeffries C.D."/>
            <person name="Chertkov O."/>
            <person name="Brettin T."/>
            <person name="Detter J.C."/>
            <person name="Han C."/>
            <person name="Ali Z."/>
            <person name="Tindall B.J."/>
            <person name="Goker M."/>
            <person name="Bristow J."/>
            <person name="Eisen J.A."/>
            <person name="Markowitz V."/>
            <person name="Hugenholtz P."/>
            <person name="Kyrpides N.C."/>
            <person name="Klenk H.P."/>
        </authorList>
    </citation>
    <scope>NUCLEOTIDE SEQUENCE [LARGE SCALE GENOMIC DNA]</scope>
    <source>
        <strain evidence="4">DSM 44928 / JCM 14897 / NBRC 102108 / NRRL B-24433 / ID139908</strain>
    </source>
</reference>
<dbReference type="HOGENOM" id="CLU_076053_1_0_11"/>
<feature type="region of interest" description="Disordered" evidence="1">
    <location>
        <begin position="278"/>
        <end position="298"/>
    </location>
</feature>
<feature type="domain" description="AMP-dependent synthetase/ligase" evidence="2">
    <location>
        <begin position="44"/>
        <end position="129"/>
    </location>
</feature>
<dbReference type="EMBL" id="CP001700">
    <property type="protein sequence ID" value="ACU76441.1"/>
    <property type="molecule type" value="Genomic_DNA"/>
</dbReference>
<proteinExistence type="predicted"/>
<dbReference type="SUPFAM" id="SSF56801">
    <property type="entry name" value="Acetyl-CoA synthetase-like"/>
    <property type="match status" value="1"/>
</dbReference>
<sequence length="298" mass="31142">MRASINGHRPTCLRNSSLFPPYPLGVTAANSSFPDVWRAALALGPSRPFLTYYDDQTGERVELSYATFDNWVAKTANLIQDELALAPGDEVAILLPTHWQTPIWLLACWTAGVVASVGEDPAAAERAAAVVAGPDRLQEALACKGERIALALRPLGAPFPSVPQGFTDYATLAPAQPDVFAPYSPVTADTPALIADGTGWTHGELVTDAAEAAQRWRLSAGSRVLTGCAYDSRPEIRAALTSELAVGASLVLCRNVDPARLPGRMASEKVNARVASLAGGGGGEGGTAEGTLGVLPVE</sequence>
<evidence type="ECO:0000259" key="2">
    <source>
        <dbReference type="Pfam" id="PF00501"/>
    </source>
</evidence>
<dbReference type="GO" id="GO:0016874">
    <property type="term" value="F:ligase activity"/>
    <property type="evidence" value="ECO:0007669"/>
    <property type="project" value="UniProtKB-KW"/>
</dbReference>
<organism evidence="3 4">
    <name type="scientific">Catenulispora acidiphila (strain DSM 44928 / JCM 14897 / NBRC 102108 / NRRL B-24433 / ID139908)</name>
    <dbReference type="NCBI Taxonomy" id="479433"/>
    <lineage>
        <taxon>Bacteria</taxon>
        <taxon>Bacillati</taxon>
        <taxon>Actinomycetota</taxon>
        <taxon>Actinomycetes</taxon>
        <taxon>Catenulisporales</taxon>
        <taxon>Catenulisporaceae</taxon>
        <taxon>Catenulispora</taxon>
    </lineage>
</organism>
<protein>
    <submittedName>
        <fullName evidence="3">Acyl-CoA synthetase (AMP-forming)/AMP-acid ligase II-like protein</fullName>
    </submittedName>
</protein>
<dbReference type="Gene3D" id="3.40.50.12780">
    <property type="entry name" value="N-terminal domain of ligase-like"/>
    <property type="match status" value="1"/>
</dbReference>
<dbReference type="InterPro" id="IPR042099">
    <property type="entry name" value="ANL_N_sf"/>
</dbReference>
<dbReference type="InterPro" id="IPR017523">
    <property type="entry name" value="Rv3268"/>
</dbReference>
<dbReference type="Pfam" id="PF00501">
    <property type="entry name" value="AMP-binding"/>
    <property type="match status" value="1"/>
</dbReference>
<dbReference type="STRING" id="479433.Caci_7617"/>